<evidence type="ECO:0000256" key="9">
    <source>
        <dbReference type="ARBA" id="ARBA00022989"/>
    </source>
</evidence>
<evidence type="ECO:0000259" key="13">
    <source>
        <dbReference type="SMART" id="SM00228"/>
    </source>
</evidence>
<evidence type="ECO:0000313" key="15">
    <source>
        <dbReference type="Proteomes" id="UP000243605"/>
    </source>
</evidence>
<protein>
    <recommendedName>
        <fullName evidence="12">Zinc metalloprotease</fullName>
        <ecNumber evidence="12">3.4.24.-</ecNumber>
    </recommendedName>
</protein>
<keyword evidence="15" id="KW-1185">Reference proteome</keyword>
<feature type="transmembrane region" description="Helical" evidence="12">
    <location>
        <begin position="172"/>
        <end position="194"/>
    </location>
</feature>
<keyword evidence="12" id="KW-0479">Metal-binding</keyword>
<name>A0A662Z1X0_9STAP</name>
<sequence>MLLGFLAFLAVFGLLVTVHELGHLIFAKRAGIMCPEFAIGMGPKIFSFKHNDTLYTIRLLPVGGYVRMASQDMEINPLNAGMRIQVKLNENEEITHVLLDDKHNFTQVEEVEIDSSDIQREMYITAHRLHDNSFVKYHIAEEAYFVENANLERIAPADMRFEGKSPWQKFQALFAGPLFNFLLAFVLFTIVFFLTGKNVDEPVVGSLSEGLPAEESGLIVDDRINSINGRSIETWTDMTEVIQDEGAVPLELEVERAHSGEVETLTMTPELITEELAGEQVDRLVIGIGAKFERGVFEPILWGAQETVEMSTLIFTLVVELFISIFEGEFSFDMLNGPVGIAVVTNEMAQQGFIVLMRFTAMLSVNLGIMNLLPIPALDGGRILFVLYEAIFRRPVNRRVEINIQVFGVLFVLMIMILVTWNDIQNFFFS</sequence>
<evidence type="ECO:0000256" key="11">
    <source>
        <dbReference type="ARBA" id="ARBA00023136"/>
    </source>
</evidence>
<dbReference type="Gene3D" id="2.30.42.10">
    <property type="match status" value="1"/>
</dbReference>
<keyword evidence="8 12" id="KW-0862">Zinc</keyword>
<dbReference type="Pfam" id="PF02163">
    <property type="entry name" value="Peptidase_M50"/>
    <property type="match status" value="1"/>
</dbReference>
<dbReference type="SUPFAM" id="SSF50156">
    <property type="entry name" value="PDZ domain-like"/>
    <property type="match status" value="1"/>
</dbReference>
<dbReference type="CDD" id="cd23081">
    <property type="entry name" value="cpPDZ_EcRseP-like"/>
    <property type="match status" value="1"/>
</dbReference>
<evidence type="ECO:0000256" key="10">
    <source>
        <dbReference type="ARBA" id="ARBA00023049"/>
    </source>
</evidence>
<dbReference type="AlphaFoldDB" id="A0A662Z1X0"/>
<organism evidence="14 15">
    <name type="scientific">Aliicoccus persicus</name>
    <dbReference type="NCBI Taxonomy" id="930138"/>
    <lineage>
        <taxon>Bacteria</taxon>
        <taxon>Bacillati</taxon>
        <taxon>Bacillota</taxon>
        <taxon>Bacilli</taxon>
        <taxon>Bacillales</taxon>
        <taxon>Staphylococcaceae</taxon>
        <taxon>Aliicoccus</taxon>
    </lineage>
</organism>
<dbReference type="InterPro" id="IPR004387">
    <property type="entry name" value="Pept_M50_Zn"/>
</dbReference>
<evidence type="ECO:0000256" key="3">
    <source>
        <dbReference type="ARBA" id="ARBA00004162"/>
    </source>
</evidence>
<evidence type="ECO:0000313" key="14">
    <source>
        <dbReference type="EMBL" id="SEV81819.1"/>
    </source>
</evidence>
<dbReference type="InterPro" id="IPR001478">
    <property type="entry name" value="PDZ"/>
</dbReference>
<evidence type="ECO:0000256" key="12">
    <source>
        <dbReference type="RuleBase" id="RU362031"/>
    </source>
</evidence>
<feature type="transmembrane region" description="Helical" evidence="12">
    <location>
        <begin position="402"/>
        <end position="421"/>
    </location>
</feature>
<comment type="similarity">
    <text evidence="4 12">Belongs to the peptidase M50B family.</text>
</comment>
<keyword evidence="6 12" id="KW-0812">Transmembrane</keyword>
<evidence type="ECO:0000256" key="8">
    <source>
        <dbReference type="ARBA" id="ARBA00022833"/>
    </source>
</evidence>
<evidence type="ECO:0000256" key="6">
    <source>
        <dbReference type="ARBA" id="ARBA00022692"/>
    </source>
</evidence>
<evidence type="ECO:0000256" key="2">
    <source>
        <dbReference type="ARBA" id="ARBA00004141"/>
    </source>
</evidence>
<keyword evidence="5 14" id="KW-0645">Protease</keyword>
<dbReference type="PANTHER" id="PTHR42837">
    <property type="entry name" value="REGULATOR OF SIGMA-E PROTEASE RSEP"/>
    <property type="match status" value="1"/>
</dbReference>
<keyword evidence="10 12" id="KW-0482">Metalloprotease</keyword>
<evidence type="ECO:0000256" key="5">
    <source>
        <dbReference type="ARBA" id="ARBA00022670"/>
    </source>
</evidence>
<proteinExistence type="inferred from homology"/>
<keyword evidence="11 12" id="KW-0472">Membrane</keyword>
<dbReference type="GO" id="GO:0004222">
    <property type="term" value="F:metalloendopeptidase activity"/>
    <property type="evidence" value="ECO:0007669"/>
    <property type="project" value="InterPro"/>
</dbReference>
<evidence type="ECO:0000256" key="7">
    <source>
        <dbReference type="ARBA" id="ARBA00022801"/>
    </source>
</evidence>
<evidence type="ECO:0000256" key="1">
    <source>
        <dbReference type="ARBA" id="ARBA00001947"/>
    </source>
</evidence>
<feature type="domain" description="PDZ" evidence="13">
    <location>
        <begin position="184"/>
        <end position="258"/>
    </location>
</feature>
<keyword evidence="7 12" id="KW-0378">Hydrolase</keyword>
<evidence type="ECO:0000256" key="4">
    <source>
        <dbReference type="ARBA" id="ARBA00007931"/>
    </source>
</evidence>
<dbReference type="OrthoDB" id="9782003at2"/>
<comment type="cofactor">
    <cofactor evidence="1 12">
        <name>Zn(2+)</name>
        <dbReference type="ChEBI" id="CHEBI:29105"/>
    </cofactor>
</comment>
<accession>A0A662Z1X0</accession>
<dbReference type="EMBL" id="FOIT01000001">
    <property type="protein sequence ID" value="SEV81819.1"/>
    <property type="molecule type" value="Genomic_DNA"/>
</dbReference>
<dbReference type="InterPro" id="IPR008915">
    <property type="entry name" value="Peptidase_M50"/>
</dbReference>
<dbReference type="GO" id="GO:0046872">
    <property type="term" value="F:metal ion binding"/>
    <property type="evidence" value="ECO:0007669"/>
    <property type="project" value="UniProtKB-KW"/>
</dbReference>
<dbReference type="NCBIfam" id="TIGR00054">
    <property type="entry name" value="RIP metalloprotease RseP"/>
    <property type="match status" value="1"/>
</dbReference>
<dbReference type="SMART" id="SM00228">
    <property type="entry name" value="PDZ"/>
    <property type="match status" value="1"/>
</dbReference>
<dbReference type="GO" id="GO:0006508">
    <property type="term" value="P:proteolysis"/>
    <property type="evidence" value="ECO:0007669"/>
    <property type="project" value="UniProtKB-KW"/>
</dbReference>
<dbReference type="GO" id="GO:0016020">
    <property type="term" value="C:membrane"/>
    <property type="evidence" value="ECO:0007669"/>
    <property type="project" value="UniProtKB-SubCell"/>
</dbReference>
<keyword evidence="9 12" id="KW-1133">Transmembrane helix</keyword>
<dbReference type="RefSeq" id="WP_091472966.1">
    <property type="nucleotide sequence ID" value="NZ_FOIT01000001.1"/>
</dbReference>
<dbReference type="EC" id="3.4.24.-" evidence="12"/>
<dbReference type="CDD" id="cd06163">
    <property type="entry name" value="S2P-M50_PDZ_RseP-like"/>
    <property type="match status" value="1"/>
</dbReference>
<dbReference type="Proteomes" id="UP000243605">
    <property type="component" value="Unassembled WGS sequence"/>
</dbReference>
<gene>
    <name evidence="14" type="ORF">SAMN05192557_0187</name>
</gene>
<dbReference type="PANTHER" id="PTHR42837:SF2">
    <property type="entry name" value="MEMBRANE METALLOPROTEASE ARASP2, CHLOROPLASTIC-RELATED"/>
    <property type="match status" value="1"/>
</dbReference>
<reference evidence="14 15" key="1">
    <citation type="submission" date="2016-10" db="EMBL/GenBank/DDBJ databases">
        <authorList>
            <person name="Varghese N."/>
            <person name="Submissions S."/>
        </authorList>
    </citation>
    <scope>NUCLEOTIDE SEQUENCE [LARGE SCALE GENOMIC DNA]</scope>
    <source>
        <strain evidence="14 15">IBRC-M10081</strain>
    </source>
</reference>
<dbReference type="InterPro" id="IPR036034">
    <property type="entry name" value="PDZ_sf"/>
</dbReference>
<comment type="subcellular location">
    <subcellularLocation>
        <location evidence="3">Cell membrane</location>
        <topology evidence="3">Single-pass membrane protein</topology>
    </subcellularLocation>
    <subcellularLocation>
        <location evidence="2">Membrane</location>
        <topology evidence="2">Multi-pass membrane protein</topology>
    </subcellularLocation>
</comment>